<evidence type="ECO:0000313" key="2">
    <source>
        <dbReference type="EMBL" id="GIO49604.1"/>
    </source>
</evidence>
<reference evidence="2 3" key="1">
    <citation type="submission" date="2021-03" db="EMBL/GenBank/DDBJ databases">
        <title>Antimicrobial resistance genes in bacteria isolated from Japanese honey, and their potential for conferring macrolide and lincosamide resistance in the American foulbrood pathogen Paenibacillus larvae.</title>
        <authorList>
            <person name="Okamoto M."/>
            <person name="Kumagai M."/>
            <person name="Kanamori H."/>
            <person name="Takamatsu D."/>
        </authorList>
    </citation>
    <scope>NUCLEOTIDE SEQUENCE [LARGE SCALE GENOMIC DNA]</scope>
    <source>
        <strain evidence="2 3">J34TS1</strain>
    </source>
</reference>
<dbReference type="AlphaFoldDB" id="A0A919YFP3"/>
<accession>A0A919YFP3</accession>
<organism evidence="2 3">
    <name type="scientific">Paenibacillus azoreducens</name>
    <dbReference type="NCBI Taxonomy" id="116718"/>
    <lineage>
        <taxon>Bacteria</taxon>
        <taxon>Bacillati</taxon>
        <taxon>Bacillota</taxon>
        <taxon>Bacilli</taxon>
        <taxon>Bacillales</taxon>
        <taxon>Paenibacillaceae</taxon>
        <taxon>Paenibacillus</taxon>
    </lineage>
</organism>
<comment type="caution">
    <text evidence="2">The sequence shown here is derived from an EMBL/GenBank/DDBJ whole genome shotgun (WGS) entry which is preliminary data.</text>
</comment>
<dbReference type="Proteomes" id="UP000682811">
    <property type="component" value="Unassembled WGS sequence"/>
</dbReference>
<proteinExistence type="predicted"/>
<evidence type="ECO:0000313" key="3">
    <source>
        <dbReference type="Proteomes" id="UP000682811"/>
    </source>
</evidence>
<dbReference type="EMBL" id="BORT01000023">
    <property type="protein sequence ID" value="GIO49604.1"/>
    <property type="molecule type" value="Genomic_DNA"/>
</dbReference>
<feature type="coiled-coil region" evidence="1">
    <location>
        <begin position="1"/>
        <end position="28"/>
    </location>
</feature>
<name>A0A919YFP3_9BACL</name>
<protein>
    <submittedName>
        <fullName evidence="2">Uncharacterized protein</fullName>
    </submittedName>
</protein>
<dbReference type="RefSeq" id="WP_212980046.1">
    <property type="nucleotide sequence ID" value="NZ_AP025343.1"/>
</dbReference>
<keyword evidence="3" id="KW-1185">Reference proteome</keyword>
<evidence type="ECO:0000256" key="1">
    <source>
        <dbReference type="SAM" id="Coils"/>
    </source>
</evidence>
<sequence length="61" mass="7251">MKASLDFIKQLELLYEQYEQEVIENLKAGLLKENTAKTYLTHSTNFVRWCRNDFVPGDRNK</sequence>
<keyword evidence="1" id="KW-0175">Coiled coil</keyword>
<gene>
    <name evidence="2" type="ORF">J34TS1_43690</name>
</gene>